<dbReference type="GO" id="GO:0051701">
    <property type="term" value="P:biological process involved in interaction with host"/>
    <property type="evidence" value="ECO:0007669"/>
    <property type="project" value="TreeGrafter"/>
</dbReference>
<keyword evidence="1" id="KW-1133">Transmembrane helix</keyword>
<dbReference type="Pfam" id="PF11887">
    <property type="entry name" value="Mce4_CUP1"/>
    <property type="match status" value="1"/>
</dbReference>
<organism evidence="4 5">
    <name type="scientific">Aeromicrobium marinum DSM 15272</name>
    <dbReference type="NCBI Taxonomy" id="585531"/>
    <lineage>
        <taxon>Bacteria</taxon>
        <taxon>Bacillati</taxon>
        <taxon>Actinomycetota</taxon>
        <taxon>Actinomycetes</taxon>
        <taxon>Propionibacteriales</taxon>
        <taxon>Nocardioidaceae</taxon>
        <taxon>Aeromicrobium</taxon>
    </lineage>
</organism>
<feature type="domain" description="Mce/MlaD" evidence="2">
    <location>
        <begin position="47"/>
        <end position="124"/>
    </location>
</feature>
<evidence type="ECO:0000313" key="4">
    <source>
        <dbReference type="EMBL" id="EFQ83008.1"/>
    </source>
</evidence>
<dbReference type="PANTHER" id="PTHR33371">
    <property type="entry name" value="INTERMEMBRANE PHOSPHOLIPID TRANSPORT SYSTEM BINDING PROTEIN MLAD-RELATED"/>
    <property type="match status" value="1"/>
</dbReference>
<dbReference type="Pfam" id="PF02470">
    <property type="entry name" value="MlaD"/>
    <property type="match status" value="1"/>
</dbReference>
<keyword evidence="1" id="KW-0472">Membrane</keyword>
<gene>
    <name evidence="4" type="ORF">HMPREF0063_12217</name>
</gene>
<dbReference type="HOGENOM" id="CLU_040159_2_0_11"/>
<keyword evidence="1" id="KW-0812">Transmembrane</keyword>
<dbReference type="OrthoDB" id="3460188at2"/>
<dbReference type="InterPro" id="IPR024516">
    <property type="entry name" value="Mce_C"/>
</dbReference>
<dbReference type="InterPro" id="IPR005693">
    <property type="entry name" value="Mce"/>
</dbReference>
<evidence type="ECO:0000259" key="2">
    <source>
        <dbReference type="Pfam" id="PF02470"/>
    </source>
</evidence>
<proteinExistence type="predicted"/>
<accession>E2SCQ5</accession>
<reference evidence="4" key="1">
    <citation type="submission" date="2010-08" db="EMBL/GenBank/DDBJ databases">
        <authorList>
            <person name="Muzny D."/>
            <person name="Qin X."/>
            <person name="Buhay C."/>
            <person name="Dugan-Rocha S."/>
            <person name="Ding Y."/>
            <person name="Chen G."/>
            <person name="Hawes A."/>
            <person name="Holder M."/>
            <person name="Jhangiani S."/>
            <person name="Johnson A."/>
            <person name="Khan Z."/>
            <person name="Li Z."/>
            <person name="Liu W."/>
            <person name="Liu X."/>
            <person name="Perez L."/>
            <person name="Shen H."/>
            <person name="Wang Q."/>
            <person name="Watt J."/>
            <person name="Xi L."/>
            <person name="Xin Y."/>
            <person name="Zhou J."/>
            <person name="Deng J."/>
            <person name="Jiang H."/>
            <person name="Liu Y."/>
            <person name="Qu J."/>
            <person name="Song X.-Z."/>
            <person name="Zhang L."/>
            <person name="Villasana D."/>
            <person name="Johnson A."/>
            <person name="Liu J."/>
            <person name="Liyanage D."/>
            <person name="Lorensuhewa L."/>
            <person name="Robinson T."/>
            <person name="Song A."/>
            <person name="Song B.-B."/>
            <person name="Dinh H."/>
            <person name="Thornton R."/>
            <person name="Coyle M."/>
            <person name="Francisco L."/>
            <person name="Jackson L."/>
            <person name="Javaid M."/>
            <person name="Korchina V."/>
            <person name="Kovar C."/>
            <person name="Mata R."/>
            <person name="Mathew T."/>
            <person name="Ngo R."/>
            <person name="Nguyen L."/>
            <person name="Nguyen N."/>
            <person name="Okwuonu G."/>
            <person name="Ongeri F."/>
            <person name="Pham C."/>
            <person name="Simmons D."/>
            <person name="Wilczek-Boney K."/>
            <person name="Hale W."/>
            <person name="Jakkamsetti A."/>
            <person name="Pham P."/>
            <person name="Ruth R."/>
            <person name="San Lucas F."/>
            <person name="Warren J."/>
            <person name="Zhang J."/>
            <person name="Zhao Z."/>
            <person name="Zhou C."/>
            <person name="Zhu D."/>
            <person name="Lee S."/>
            <person name="Bess C."/>
            <person name="Blankenburg K."/>
            <person name="Forbes L."/>
            <person name="Fu Q."/>
            <person name="Gubbala S."/>
            <person name="Hirani K."/>
            <person name="Jayaseelan J.C."/>
            <person name="Lara F."/>
            <person name="Munidasa M."/>
            <person name="Palculict T."/>
            <person name="Patil S."/>
            <person name="Pu L.-L."/>
            <person name="Saada N."/>
            <person name="Tang L."/>
            <person name="Weissenberger G."/>
            <person name="Zhu Y."/>
            <person name="Hemphill L."/>
            <person name="Shang Y."/>
            <person name="Youmans B."/>
            <person name="Ayvaz T."/>
            <person name="Ross M."/>
            <person name="Santibanez J."/>
            <person name="Aqrawi P."/>
            <person name="Gross S."/>
            <person name="Joshi V."/>
            <person name="Fowler G."/>
            <person name="Nazareth L."/>
            <person name="Reid J."/>
            <person name="Worley K."/>
            <person name="Petrosino J."/>
            <person name="Highlander S."/>
            <person name="Gibbs R."/>
        </authorList>
    </citation>
    <scope>NUCLEOTIDE SEQUENCE [LARGE SCALE GENOMIC DNA]</scope>
    <source>
        <strain evidence="4">DSM 15272</strain>
    </source>
</reference>
<dbReference type="InterPro" id="IPR052336">
    <property type="entry name" value="MlaD_Phospholipid_Transporter"/>
</dbReference>
<sequence length="414" mass="42868">MSAAHISRDLAEKRSALAQRGLIALVLLVLAVGFLAAVGGGMFADRQQVVVEVDDIGGALTVGNDVKIKGVIIGRVDTVERRGDVVRLGLQVRGDEADRLPAGVTARVLPATVFGTSFVDLVPPPVPTGERLAAGAVIPQDASSQTLELQDALDRSYDILTSVEPARLSATLGAFADALDGRGEELGSTLESLDSLLGQVQPEIPLIREDLRLLATNMQTVAEIAPELFDATDDSLVAMRTVVEKRAQITSLIAGGSALVTEARRVADDTAQSFVDAIDQSAVIVQTMFDERRGFPETFRALVALSQGGQQVFGNGPFMSTDVYIRVGNAQPYTAADCPRYGPAVGDNCADAAAAGTGSGAADAAAPGEADRALVVELQTLLADLERAGAADPGGVGAMLARPYLGPAAGGDVR</sequence>
<dbReference type="RefSeq" id="WP_007077309.1">
    <property type="nucleotide sequence ID" value="NZ_CM001024.1"/>
</dbReference>
<evidence type="ECO:0000259" key="3">
    <source>
        <dbReference type="Pfam" id="PF11887"/>
    </source>
</evidence>
<dbReference type="GO" id="GO:0005576">
    <property type="term" value="C:extracellular region"/>
    <property type="evidence" value="ECO:0007669"/>
    <property type="project" value="TreeGrafter"/>
</dbReference>
<evidence type="ECO:0000256" key="1">
    <source>
        <dbReference type="SAM" id="Phobius"/>
    </source>
</evidence>
<dbReference type="eggNOG" id="COG1463">
    <property type="taxonomic scope" value="Bacteria"/>
</dbReference>
<dbReference type="AlphaFoldDB" id="E2SCQ5"/>
<dbReference type="Proteomes" id="UP000003111">
    <property type="component" value="Unassembled WGS sequence"/>
</dbReference>
<name>E2SCQ5_9ACTN</name>
<dbReference type="PANTHER" id="PTHR33371:SF19">
    <property type="entry name" value="MCE-FAMILY PROTEIN MCE4A"/>
    <property type="match status" value="1"/>
</dbReference>
<feature type="transmembrane region" description="Helical" evidence="1">
    <location>
        <begin position="21"/>
        <end position="44"/>
    </location>
</feature>
<evidence type="ECO:0000313" key="5">
    <source>
        <dbReference type="Proteomes" id="UP000003111"/>
    </source>
</evidence>
<protein>
    <submittedName>
        <fullName evidence="4">Virulence factor Mce family protein</fullName>
    </submittedName>
</protein>
<dbReference type="EMBL" id="ACLF03000006">
    <property type="protein sequence ID" value="EFQ83008.1"/>
    <property type="molecule type" value="Genomic_DNA"/>
</dbReference>
<dbReference type="NCBIfam" id="TIGR00996">
    <property type="entry name" value="Mtu_fam_mce"/>
    <property type="match status" value="1"/>
</dbReference>
<comment type="caution">
    <text evidence="4">The sequence shown here is derived from an EMBL/GenBank/DDBJ whole genome shotgun (WGS) entry which is preliminary data.</text>
</comment>
<keyword evidence="5" id="KW-1185">Reference proteome</keyword>
<feature type="domain" description="Mammalian cell entry C-terminal" evidence="3">
    <location>
        <begin position="129"/>
        <end position="346"/>
    </location>
</feature>
<dbReference type="InterPro" id="IPR003399">
    <property type="entry name" value="Mce/MlaD"/>
</dbReference>
<dbReference type="STRING" id="585531.HMPREF0063_12217"/>